<feature type="coiled-coil region" evidence="1">
    <location>
        <begin position="222"/>
        <end position="260"/>
    </location>
</feature>
<gene>
    <name evidence="3" type="ORF">ANCCAN_21966</name>
</gene>
<dbReference type="GO" id="GO:0030334">
    <property type="term" value="P:regulation of cell migration"/>
    <property type="evidence" value="ECO:0007669"/>
    <property type="project" value="InterPro"/>
</dbReference>
<dbReference type="InterPro" id="IPR009254">
    <property type="entry name" value="Laminin_aI"/>
</dbReference>
<sequence>MTMVDELEVTLASQNFSGLRPIPWKRLTRIGNNTELISEFMRGLGDGNGEGEMGGIVKDSKYAKEAFAVVEGARFQADRMNKGAVSLEQFTTMAEDIISDSQLTYATVFNTTQFLKHFHTHGGTSVGGATLDAWALEAEAHYNATLDRGEYIEKRHNRAEQEHKKTEELLKKVLANKLNDTSFENLLNRLEEFDQWLEDFRATIHDSARRDTAEAERMSSVVAKRIDRYKEVSNEIEKLRAEAEDDLATARNSVDQAKGQVSGAVV</sequence>
<keyword evidence="1" id="KW-0175">Coiled coil</keyword>
<dbReference type="GO" id="GO:0005102">
    <property type="term" value="F:signaling receptor binding"/>
    <property type="evidence" value="ECO:0007669"/>
    <property type="project" value="InterPro"/>
</dbReference>
<evidence type="ECO:0000259" key="2">
    <source>
        <dbReference type="Pfam" id="PF06008"/>
    </source>
</evidence>
<feature type="non-terminal residue" evidence="3">
    <location>
        <position position="266"/>
    </location>
</feature>
<keyword evidence="4" id="KW-1185">Reference proteome</keyword>
<proteinExistence type="predicted"/>
<dbReference type="GO" id="GO:0045995">
    <property type="term" value="P:regulation of embryonic development"/>
    <property type="evidence" value="ECO:0007669"/>
    <property type="project" value="InterPro"/>
</dbReference>
<dbReference type="EMBL" id="JOJR01001133">
    <property type="protein sequence ID" value="RCN32243.1"/>
    <property type="molecule type" value="Genomic_DNA"/>
</dbReference>
<dbReference type="AlphaFoldDB" id="A0A368FJC8"/>
<evidence type="ECO:0000313" key="4">
    <source>
        <dbReference type="Proteomes" id="UP000252519"/>
    </source>
</evidence>
<reference evidence="3 4" key="1">
    <citation type="submission" date="2014-10" db="EMBL/GenBank/DDBJ databases">
        <title>Draft genome of the hookworm Ancylostoma caninum.</title>
        <authorList>
            <person name="Mitreva M."/>
        </authorList>
    </citation>
    <scope>NUCLEOTIDE SEQUENCE [LARGE SCALE GENOMIC DNA]</scope>
    <source>
        <strain evidence="3 4">Baltimore</strain>
    </source>
</reference>
<organism evidence="3 4">
    <name type="scientific">Ancylostoma caninum</name>
    <name type="common">Dog hookworm</name>
    <dbReference type="NCBI Taxonomy" id="29170"/>
    <lineage>
        <taxon>Eukaryota</taxon>
        <taxon>Metazoa</taxon>
        <taxon>Ecdysozoa</taxon>
        <taxon>Nematoda</taxon>
        <taxon>Chromadorea</taxon>
        <taxon>Rhabditida</taxon>
        <taxon>Rhabditina</taxon>
        <taxon>Rhabditomorpha</taxon>
        <taxon>Strongyloidea</taxon>
        <taxon>Ancylostomatidae</taxon>
        <taxon>Ancylostomatinae</taxon>
        <taxon>Ancylostoma</taxon>
    </lineage>
</organism>
<dbReference type="GO" id="GO:0030155">
    <property type="term" value="P:regulation of cell adhesion"/>
    <property type="evidence" value="ECO:0007669"/>
    <property type="project" value="InterPro"/>
</dbReference>
<name>A0A368FJC8_ANCCA</name>
<dbReference type="OrthoDB" id="10011303at2759"/>
<feature type="domain" description="Laminin alpha" evidence="2">
    <location>
        <begin position="153"/>
        <end position="259"/>
    </location>
</feature>
<dbReference type="Proteomes" id="UP000252519">
    <property type="component" value="Unassembled WGS sequence"/>
</dbReference>
<dbReference type="STRING" id="29170.A0A368FJC8"/>
<evidence type="ECO:0000313" key="3">
    <source>
        <dbReference type="EMBL" id="RCN32243.1"/>
    </source>
</evidence>
<dbReference type="Pfam" id="PF06008">
    <property type="entry name" value="Laminin_I"/>
    <property type="match status" value="1"/>
</dbReference>
<comment type="caution">
    <text evidence="3">The sequence shown here is derived from an EMBL/GenBank/DDBJ whole genome shotgun (WGS) entry which is preliminary data.</text>
</comment>
<evidence type="ECO:0000256" key="1">
    <source>
        <dbReference type="SAM" id="Coils"/>
    </source>
</evidence>
<accession>A0A368FJC8</accession>
<protein>
    <submittedName>
        <fullName evidence="3">Laminin Domain I</fullName>
    </submittedName>
</protein>